<evidence type="ECO:0000313" key="4">
    <source>
        <dbReference type="Proteomes" id="UP001152797"/>
    </source>
</evidence>
<accession>A0A9P1BLI9</accession>
<dbReference type="EMBL" id="CAMXCT020000147">
    <property type="protein sequence ID" value="CAL1127993.1"/>
    <property type="molecule type" value="Genomic_DNA"/>
</dbReference>
<proteinExistence type="predicted"/>
<sequence>MMHGAWWRWWWVAITIRAEEPKDLYQRLKNDPAIWGDENPAGLVALPCRKRRSVWNFQRCCARSAEQLAAMSDRELEEEFQECFQRGSAPEIRYALETCCDDRGAVLMSNNLWESYFDLAVCLSNCTPSDLSVAPDCGCEASFVKRALRHAQVPQKMQKDLAGWITRSKPYWEQQLRTKLLQTPKDFTEENLRFALRMLEHLIISPQLSTVPAPGEAMPNTHWSFPGASALHEGLTSKLLSFRPKKLRWLRTSSPSSSRRLPPVHLALIASVGEPPYGRQALATVRSALYFAKTRKLHFHIFVDNIGMADMEAAMRDHLEPWLRARISKVDYYGGATMKEVWPVVKRHVPASCMAHSREYGFPGWMRLFPHEVNWKWQIEHLIWVDAGDFIFFADPALLLEQHKEQVKRSNVVATYSKNQPWPLQVFSLQRMKEVGWTTMVGRFIGSEWKTNRSGDHGHLCFMAEGIFMTLIGRYFPQHFGSVADEWAHEPRLPFFNGVLQQPERTGGFRDSPSVWSRREHPGLIDPTRAFIFCPSYGEFWAHAVATMHYPFFMVEAAQVFERARLEISYMLMEGKYDESPNYGTQDLRCGRPVLGMHLIRQFHGHIPWSIRLLDFWSNATALWGKRFRNLGKEEPSEQRALPVGAHEVI</sequence>
<keyword evidence="1" id="KW-0732">Signal</keyword>
<reference evidence="2" key="1">
    <citation type="submission" date="2022-10" db="EMBL/GenBank/DDBJ databases">
        <authorList>
            <person name="Chen Y."/>
            <person name="Dougan E. K."/>
            <person name="Chan C."/>
            <person name="Rhodes N."/>
            <person name="Thang M."/>
        </authorList>
    </citation>
    <scope>NUCLEOTIDE SEQUENCE</scope>
</reference>
<evidence type="ECO:0000313" key="3">
    <source>
        <dbReference type="EMBL" id="CAL4761930.1"/>
    </source>
</evidence>
<keyword evidence="4" id="KW-1185">Reference proteome</keyword>
<organism evidence="2">
    <name type="scientific">Cladocopium goreaui</name>
    <dbReference type="NCBI Taxonomy" id="2562237"/>
    <lineage>
        <taxon>Eukaryota</taxon>
        <taxon>Sar</taxon>
        <taxon>Alveolata</taxon>
        <taxon>Dinophyceae</taxon>
        <taxon>Suessiales</taxon>
        <taxon>Symbiodiniaceae</taxon>
        <taxon>Cladocopium</taxon>
    </lineage>
</organism>
<comment type="caution">
    <text evidence="2">The sequence shown here is derived from an EMBL/GenBank/DDBJ whole genome shotgun (WGS) entry which is preliminary data.</text>
</comment>
<feature type="chain" id="PRO_5043269561" evidence="1">
    <location>
        <begin position="19"/>
        <end position="650"/>
    </location>
</feature>
<dbReference type="EMBL" id="CAMXCT010000147">
    <property type="protein sequence ID" value="CAI3974618.1"/>
    <property type="molecule type" value="Genomic_DNA"/>
</dbReference>
<reference evidence="3 4" key="2">
    <citation type="submission" date="2024-05" db="EMBL/GenBank/DDBJ databases">
        <authorList>
            <person name="Chen Y."/>
            <person name="Shah S."/>
            <person name="Dougan E. K."/>
            <person name="Thang M."/>
            <person name="Chan C."/>
        </authorList>
    </citation>
    <scope>NUCLEOTIDE SEQUENCE [LARGE SCALE GENOMIC DNA]</scope>
</reference>
<protein>
    <submittedName>
        <fullName evidence="2">Uncharacterized protein</fullName>
    </submittedName>
</protein>
<evidence type="ECO:0000313" key="2">
    <source>
        <dbReference type="EMBL" id="CAI3974618.1"/>
    </source>
</evidence>
<dbReference type="Proteomes" id="UP001152797">
    <property type="component" value="Unassembled WGS sequence"/>
</dbReference>
<dbReference type="EMBL" id="CAMXCT030000147">
    <property type="protein sequence ID" value="CAL4761930.1"/>
    <property type="molecule type" value="Genomic_DNA"/>
</dbReference>
<gene>
    <name evidence="2" type="ORF">C1SCF055_LOCUS3006</name>
</gene>
<evidence type="ECO:0000256" key="1">
    <source>
        <dbReference type="SAM" id="SignalP"/>
    </source>
</evidence>
<dbReference type="AlphaFoldDB" id="A0A9P1BLI9"/>
<dbReference type="OrthoDB" id="415222at2759"/>
<feature type="signal peptide" evidence="1">
    <location>
        <begin position="1"/>
        <end position="18"/>
    </location>
</feature>
<name>A0A9P1BLI9_9DINO</name>